<dbReference type="OrthoDB" id="2394951at2759"/>
<gene>
    <name evidence="1" type="ORF">DERYTH_LOCUS12658</name>
</gene>
<reference evidence="1" key="1">
    <citation type="submission" date="2021-06" db="EMBL/GenBank/DDBJ databases">
        <authorList>
            <person name="Kallberg Y."/>
            <person name="Tangrot J."/>
            <person name="Rosling A."/>
        </authorList>
    </citation>
    <scope>NUCLEOTIDE SEQUENCE</scope>
    <source>
        <strain evidence="1">MA453B</strain>
    </source>
</reference>
<proteinExistence type="predicted"/>
<sequence length="210" mass="24526">MTPEEFSREIFLLMEKGLSISPQGANSEDLAQNFKDKNIQPTMENVYMLVIKSRAKKLGDFDDSVVARYGELSWFTLSEEEESKIKMQYQTIVNQIITILTSRSSMSMLTIYTTSTTEQPWEDIFNDERRSYFVLSLDQEDNRAFTETKLNEILGKLQSIYPMAEYKPRKDNNFSNNINVVIESPLITQIKWLADNKQVKRKKPEDPPKW</sequence>
<protein>
    <submittedName>
        <fullName evidence="1">18263_t:CDS:1</fullName>
    </submittedName>
</protein>
<dbReference type="AlphaFoldDB" id="A0A9N9HMH9"/>
<evidence type="ECO:0000313" key="1">
    <source>
        <dbReference type="EMBL" id="CAG8695702.1"/>
    </source>
</evidence>
<accession>A0A9N9HMH9</accession>
<organism evidence="1 2">
    <name type="scientific">Dentiscutata erythropus</name>
    <dbReference type="NCBI Taxonomy" id="1348616"/>
    <lineage>
        <taxon>Eukaryota</taxon>
        <taxon>Fungi</taxon>
        <taxon>Fungi incertae sedis</taxon>
        <taxon>Mucoromycota</taxon>
        <taxon>Glomeromycotina</taxon>
        <taxon>Glomeromycetes</taxon>
        <taxon>Diversisporales</taxon>
        <taxon>Gigasporaceae</taxon>
        <taxon>Dentiscutata</taxon>
    </lineage>
</organism>
<dbReference type="Proteomes" id="UP000789405">
    <property type="component" value="Unassembled WGS sequence"/>
</dbReference>
<dbReference type="EMBL" id="CAJVPY010008426">
    <property type="protein sequence ID" value="CAG8695702.1"/>
    <property type="molecule type" value="Genomic_DNA"/>
</dbReference>
<name>A0A9N9HMH9_9GLOM</name>
<feature type="non-terminal residue" evidence="1">
    <location>
        <position position="210"/>
    </location>
</feature>
<comment type="caution">
    <text evidence="1">The sequence shown here is derived from an EMBL/GenBank/DDBJ whole genome shotgun (WGS) entry which is preliminary data.</text>
</comment>
<evidence type="ECO:0000313" key="2">
    <source>
        <dbReference type="Proteomes" id="UP000789405"/>
    </source>
</evidence>
<keyword evidence="2" id="KW-1185">Reference proteome</keyword>